<dbReference type="PANTHER" id="PTHR33606">
    <property type="entry name" value="PROTEIN YCII"/>
    <property type="match status" value="1"/>
</dbReference>
<dbReference type="SUPFAM" id="SSF54909">
    <property type="entry name" value="Dimeric alpha+beta barrel"/>
    <property type="match status" value="1"/>
</dbReference>
<dbReference type="InterPro" id="IPR051807">
    <property type="entry name" value="Sec-metab_biosynth-assoc"/>
</dbReference>
<organism evidence="3 4">
    <name type="scientific">Paraburkholderia tropica</name>
    <dbReference type="NCBI Taxonomy" id="92647"/>
    <lineage>
        <taxon>Bacteria</taxon>
        <taxon>Pseudomonadati</taxon>
        <taxon>Pseudomonadota</taxon>
        <taxon>Betaproteobacteria</taxon>
        <taxon>Burkholderiales</taxon>
        <taxon>Burkholderiaceae</taxon>
        <taxon>Paraburkholderia</taxon>
    </lineage>
</organism>
<evidence type="ECO:0000256" key="1">
    <source>
        <dbReference type="ARBA" id="ARBA00007689"/>
    </source>
</evidence>
<feature type="domain" description="YCII-related" evidence="2">
    <location>
        <begin position="1"/>
        <end position="86"/>
    </location>
</feature>
<dbReference type="InterPro" id="IPR011008">
    <property type="entry name" value="Dimeric_a/b-barrel"/>
</dbReference>
<dbReference type="EMBL" id="FNZM01000004">
    <property type="protein sequence ID" value="SEJ32766.1"/>
    <property type="molecule type" value="Genomic_DNA"/>
</dbReference>
<dbReference type="Pfam" id="PF03795">
    <property type="entry name" value="YCII"/>
    <property type="match status" value="1"/>
</dbReference>
<name>A0AAQ1GD86_9BURK</name>
<comment type="similarity">
    <text evidence="1">Belongs to the YciI family.</text>
</comment>
<sequence>MNFVIYCTDDPATPNAREEHYPAHRAHLAAATVKLLVAGPFTEVAGEKKIGSMLVVEANSIEDVRAFAQRDPFYVHRVWNSVQIHPYVKSTDNR</sequence>
<protein>
    <recommendedName>
        <fullName evidence="2">YCII-related domain-containing protein</fullName>
    </recommendedName>
</protein>
<dbReference type="InterPro" id="IPR005545">
    <property type="entry name" value="YCII"/>
</dbReference>
<dbReference type="Gene3D" id="3.30.70.1060">
    <property type="entry name" value="Dimeric alpha+beta barrel"/>
    <property type="match status" value="1"/>
</dbReference>
<dbReference type="RefSeq" id="WP_074982262.1">
    <property type="nucleotide sequence ID" value="NZ_CADFGN010000007.1"/>
</dbReference>
<dbReference type="AlphaFoldDB" id="A0AAQ1GD86"/>
<dbReference type="Proteomes" id="UP000183529">
    <property type="component" value="Unassembled WGS sequence"/>
</dbReference>
<gene>
    <name evidence="3" type="ORF">SAMN05216550_10424</name>
</gene>
<comment type="caution">
    <text evidence="3">The sequence shown here is derived from an EMBL/GenBank/DDBJ whole genome shotgun (WGS) entry which is preliminary data.</text>
</comment>
<proteinExistence type="inferred from homology"/>
<evidence type="ECO:0000313" key="4">
    <source>
        <dbReference type="Proteomes" id="UP000183529"/>
    </source>
</evidence>
<accession>A0AAQ1GD86</accession>
<evidence type="ECO:0000313" key="3">
    <source>
        <dbReference type="EMBL" id="SEJ32766.1"/>
    </source>
</evidence>
<dbReference type="PANTHER" id="PTHR33606:SF3">
    <property type="entry name" value="PROTEIN YCII"/>
    <property type="match status" value="1"/>
</dbReference>
<evidence type="ECO:0000259" key="2">
    <source>
        <dbReference type="Pfam" id="PF03795"/>
    </source>
</evidence>
<reference evidence="3 4" key="1">
    <citation type="submission" date="2016-10" db="EMBL/GenBank/DDBJ databases">
        <authorList>
            <person name="Varghese N."/>
            <person name="Submissions S."/>
        </authorList>
    </citation>
    <scope>NUCLEOTIDE SEQUENCE [LARGE SCALE GENOMIC DNA]</scope>
    <source>
        <strain evidence="3 4">LMG 22274</strain>
    </source>
</reference>